<gene>
    <name evidence="1" type="ORF">MNBD_GAMMA21-1593</name>
</gene>
<proteinExistence type="predicted"/>
<protein>
    <submittedName>
        <fullName evidence="1">Uncharacterized protein</fullName>
    </submittedName>
</protein>
<evidence type="ECO:0000313" key="1">
    <source>
        <dbReference type="EMBL" id="VAW94984.1"/>
    </source>
</evidence>
<dbReference type="AlphaFoldDB" id="A0A3B1AM78"/>
<dbReference type="EMBL" id="UOFR01000031">
    <property type="protein sequence ID" value="VAW94984.1"/>
    <property type="molecule type" value="Genomic_DNA"/>
</dbReference>
<accession>A0A3B1AM78</accession>
<sequence length="217" mass="24834">MHKITKTGLLYILFIFSPIAVADEALPNNPFSWDLSYTTIFSENEVPKKDTMRKYFIDAYNKQGNLKEMHLPDKMFSDIDLAKVKTAILIDYQVFWFFGHRMVTLYLDDGQSVVARSYDTKSREVKHFKVRPDYFTTFSADILNRSQSEPAGGYSFKVAKGYSFAGYIGVISHYSMAGTSQQLITVEDLKSKDTGPGELGKMIMAMQKKMKQIYDDN</sequence>
<name>A0A3B1AM78_9ZZZZ</name>
<reference evidence="1" key="1">
    <citation type="submission" date="2018-06" db="EMBL/GenBank/DDBJ databases">
        <authorList>
            <person name="Zhirakovskaya E."/>
        </authorList>
    </citation>
    <scope>NUCLEOTIDE SEQUENCE</scope>
</reference>
<organism evidence="1">
    <name type="scientific">hydrothermal vent metagenome</name>
    <dbReference type="NCBI Taxonomy" id="652676"/>
    <lineage>
        <taxon>unclassified sequences</taxon>
        <taxon>metagenomes</taxon>
        <taxon>ecological metagenomes</taxon>
    </lineage>
</organism>